<name>A0ABV0RP56_9TELE</name>
<comment type="caution">
    <text evidence="2">The sequence shown here is derived from an EMBL/GenBank/DDBJ whole genome shotgun (WGS) entry which is preliminary data.</text>
</comment>
<accession>A0ABV0RP56</accession>
<evidence type="ECO:0000313" key="2">
    <source>
        <dbReference type="EMBL" id="MEQ2209457.1"/>
    </source>
</evidence>
<reference evidence="2 3" key="1">
    <citation type="submission" date="2021-06" db="EMBL/GenBank/DDBJ databases">
        <authorList>
            <person name="Palmer J.M."/>
        </authorList>
    </citation>
    <scope>NUCLEOTIDE SEQUENCE [LARGE SCALE GENOMIC DNA]</scope>
    <source>
        <strain evidence="2 3">XC_2019</strain>
        <tissue evidence="2">Muscle</tissue>
    </source>
</reference>
<organism evidence="2 3">
    <name type="scientific">Xenoophorus captivus</name>
    <dbReference type="NCBI Taxonomy" id="1517983"/>
    <lineage>
        <taxon>Eukaryota</taxon>
        <taxon>Metazoa</taxon>
        <taxon>Chordata</taxon>
        <taxon>Craniata</taxon>
        <taxon>Vertebrata</taxon>
        <taxon>Euteleostomi</taxon>
        <taxon>Actinopterygii</taxon>
        <taxon>Neopterygii</taxon>
        <taxon>Teleostei</taxon>
        <taxon>Neoteleostei</taxon>
        <taxon>Acanthomorphata</taxon>
        <taxon>Ovalentaria</taxon>
        <taxon>Atherinomorphae</taxon>
        <taxon>Cyprinodontiformes</taxon>
        <taxon>Goodeidae</taxon>
        <taxon>Xenoophorus</taxon>
    </lineage>
</organism>
<feature type="region of interest" description="Disordered" evidence="1">
    <location>
        <begin position="92"/>
        <end position="121"/>
    </location>
</feature>
<evidence type="ECO:0008006" key="4">
    <source>
        <dbReference type="Google" id="ProtNLM"/>
    </source>
</evidence>
<evidence type="ECO:0000313" key="3">
    <source>
        <dbReference type="Proteomes" id="UP001434883"/>
    </source>
</evidence>
<dbReference type="Proteomes" id="UP001434883">
    <property type="component" value="Unassembled WGS sequence"/>
</dbReference>
<sequence>MQLRDFAGQLRGCKDMLAAMKCEEELSGHRTLVEIISKLPSDLRAKWLNKNYDIAREGCLPKLDDVVCFVETEAEKRSDPVFGGLISYKKQENPNNFTSPTKHSKNHLGRSQEGISTRSVDLENDSLHDDRIYTSNGVRTLKKLNIGLSCLVTPDKAARWDHLADVPIPSIKSNDIHLVIGQDAPRLLRAEEYRVGGDNDPYATRTVLGWAINETIGYKEVSKAKAYFLKSDQCLQTQVERFGNLMTPFKRTICQSMTTR</sequence>
<dbReference type="PANTHER" id="PTHR47331:SF1">
    <property type="entry name" value="GAG-LIKE PROTEIN"/>
    <property type="match status" value="1"/>
</dbReference>
<protein>
    <recommendedName>
        <fullName evidence="4">Peptidase aspartic putative domain-containing protein</fullName>
    </recommendedName>
</protein>
<dbReference type="PANTHER" id="PTHR47331">
    <property type="entry name" value="PHD-TYPE DOMAIN-CONTAINING PROTEIN"/>
    <property type="match status" value="1"/>
</dbReference>
<dbReference type="EMBL" id="JAHRIN010051352">
    <property type="protein sequence ID" value="MEQ2209457.1"/>
    <property type="molecule type" value="Genomic_DNA"/>
</dbReference>
<gene>
    <name evidence="2" type="ORF">XENOCAPTIV_030420</name>
</gene>
<proteinExistence type="predicted"/>
<keyword evidence="3" id="KW-1185">Reference proteome</keyword>
<evidence type="ECO:0000256" key="1">
    <source>
        <dbReference type="SAM" id="MobiDB-lite"/>
    </source>
</evidence>